<protein>
    <submittedName>
        <fullName evidence="1">Addiction module protein</fullName>
    </submittedName>
</protein>
<organism evidence="1 2">
    <name type="scientific">Lentisphaera profundi</name>
    <dbReference type="NCBI Taxonomy" id="1658616"/>
    <lineage>
        <taxon>Bacteria</taxon>
        <taxon>Pseudomonadati</taxon>
        <taxon>Lentisphaerota</taxon>
        <taxon>Lentisphaeria</taxon>
        <taxon>Lentisphaerales</taxon>
        <taxon>Lentisphaeraceae</taxon>
        <taxon>Lentisphaera</taxon>
    </lineage>
</organism>
<dbReference type="InterPro" id="IPR013406">
    <property type="entry name" value="CHP02574_addiction_mod"/>
</dbReference>
<accession>A0ABY7VS30</accession>
<dbReference type="Pfam" id="PF09720">
    <property type="entry name" value="Unstab_antitox"/>
    <property type="match status" value="1"/>
</dbReference>
<sequence>MKIHDFMEEAVSLPVEMRAELANKLLESLNLTDPSIDQAWADLAESRLDEIESGKVKLIPGEDVFSEFNLNTVK</sequence>
<dbReference type="EMBL" id="CP117811">
    <property type="protein sequence ID" value="WDE96544.1"/>
    <property type="molecule type" value="Genomic_DNA"/>
</dbReference>
<reference evidence="1 2" key="1">
    <citation type="submission" date="2023-02" db="EMBL/GenBank/DDBJ databases">
        <title>Genome sequence of Lentisphaera profundi SAORIC-696.</title>
        <authorList>
            <person name="Kim e."/>
            <person name="Cho J.-C."/>
            <person name="Choi A."/>
            <person name="Kang I."/>
        </authorList>
    </citation>
    <scope>NUCLEOTIDE SEQUENCE [LARGE SCALE GENOMIC DNA]</scope>
    <source>
        <strain evidence="1 2">SAORIC-696</strain>
    </source>
</reference>
<keyword evidence="2" id="KW-1185">Reference proteome</keyword>
<name>A0ABY7VS30_9BACT</name>
<gene>
    <name evidence="1" type="ORF">PQO03_01005</name>
</gene>
<dbReference type="RefSeq" id="WP_274150609.1">
    <property type="nucleotide sequence ID" value="NZ_CP117811.1"/>
</dbReference>
<evidence type="ECO:0000313" key="1">
    <source>
        <dbReference type="EMBL" id="WDE96544.1"/>
    </source>
</evidence>
<evidence type="ECO:0000313" key="2">
    <source>
        <dbReference type="Proteomes" id="UP001214250"/>
    </source>
</evidence>
<dbReference type="Proteomes" id="UP001214250">
    <property type="component" value="Chromosome 1"/>
</dbReference>
<proteinExistence type="predicted"/>